<accession>A0ABT1Z5X7</accession>
<dbReference type="InterPro" id="IPR036010">
    <property type="entry name" value="2Fe-2S_ferredoxin-like_sf"/>
</dbReference>
<dbReference type="PANTHER" id="PTHR44379">
    <property type="entry name" value="OXIDOREDUCTASE WITH IRON-SULFUR SUBUNIT"/>
    <property type="match status" value="1"/>
</dbReference>
<evidence type="ECO:0000313" key="7">
    <source>
        <dbReference type="EMBL" id="MCR9035623.1"/>
    </source>
</evidence>
<keyword evidence="3" id="KW-0560">Oxidoreductase</keyword>
<dbReference type="InterPro" id="IPR001041">
    <property type="entry name" value="2Fe-2S_ferredoxin-type"/>
</dbReference>
<dbReference type="PROSITE" id="PS51085">
    <property type="entry name" value="2FE2S_FER_2"/>
    <property type="match status" value="1"/>
</dbReference>
<evidence type="ECO:0000256" key="1">
    <source>
        <dbReference type="ARBA" id="ARBA00022714"/>
    </source>
</evidence>
<proteinExistence type="predicted"/>
<sequence>MEPSGMIPVTLTVNGRDYPLLVPRTERLLWTLRERLGLTGAKCGCGTNDCGACRVIVDGVARNSCVLLTRNMEGKSIETIEGLSDGLTLHPIQQAFIDAGAVQCGFCTPGMIMSAKALLDSNPDPTEEEVREAIKPNLCRCTGYVKIVEAVLLAARRMREADGENSAHAVAATGGVSA</sequence>
<evidence type="ECO:0000313" key="8">
    <source>
        <dbReference type="Proteomes" id="UP001204320"/>
    </source>
</evidence>
<dbReference type="InterPro" id="IPR002888">
    <property type="entry name" value="2Fe-2S-bd"/>
</dbReference>
<keyword evidence="1" id="KW-0001">2Fe-2S</keyword>
<name>A0ABT1Z5X7_9ACTN</name>
<dbReference type="EMBL" id="JANSKA010000001">
    <property type="protein sequence ID" value="MCR9035623.1"/>
    <property type="molecule type" value="Genomic_DNA"/>
</dbReference>
<evidence type="ECO:0000256" key="2">
    <source>
        <dbReference type="ARBA" id="ARBA00022723"/>
    </source>
</evidence>
<dbReference type="InterPro" id="IPR012675">
    <property type="entry name" value="Beta-grasp_dom_sf"/>
</dbReference>
<dbReference type="SUPFAM" id="SSF54292">
    <property type="entry name" value="2Fe-2S ferredoxin-like"/>
    <property type="match status" value="1"/>
</dbReference>
<dbReference type="PANTHER" id="PTHR44379:SF5">
    <property type="entry name" value="OXIDOREDUCTASE WITH IRON-SULFUR SUBUNIT"/>
    <property type="match status" value="1"/>
</dbReference>
<evidence type="ECO:0000256" key="5">
    <source>
        <dbReference type="ARBA" id="ARBA00023014"/>
    </source>
</evidence>
<keyword evidence="2" id="KW-0479">Metal-binding</keyword>
<keyword evidence="4" id="KW-0408">Iron</keyword>
<keyword evidence="5" id="KW-0411">Iron-sulfur</keyword>
<dbReference type="Proteomes" id="UP001204320">
    <property type="component" value="Unassembled WGS sequence"/>
</dbReference>
<dbReference type="InterPro" id="IPR051452">
    <property type="entry name" value="Diverse_Oxidoreductases"/>
</dbReference>
<dbReference type="RefSeq" id="WP_258498417.1">
    <property type="nucleotide sequence ID" value="NZ_JANSKA010000001.1"/>
</dbReference>
<dbReference type="Pfam" id="PF00111">
    <property type="entry name" value="Fer2"/>
    <property type="match status" value="1"/>
</dbReference>
<dbReference type="Gene3D" id="1.10.150.120">
    <property type="entry name" value="[2Fe-2S]-binding domain"/>
    <property type="match status" value="1"/>
</dbReference>
<protein>
    <submittedName>
        <fullName evidence="7">(2Fe-2S)-binding protein</fullName>
    </submittedName>
</protein>
<dbReference type="Pfam" id="PF01799">
    <property type="entry name" value="Fer2_2"/>
    <property type="match status" value="1"/>
</dbReference>
<evidence type="ECO:0000256" key="3">
    <source>
        <dbReference type="ARBA" id="ARBA00023002"/>
    </source>
</evidence>
<comment type="caution">
    <text evidence="7">The sequence shown here is derived from an EMBL/GenBank/DDBJ whole genome shotgun (WGS) entry which is preliminary data.</text>
</comment>
<dbReference type="Gene3D" id="3.10.20.30">
    <property type="match status" value="1"/>
</dbReference>
<organism evidence="7 8">
    <name type="scientific">Tractidigestivibacter montrealensis</name>
    <dbReference type="NCBI Taxonomy" id="2972466"/>
    <lineage>
        <taxon>Bacteria</taxon>
        <taxon>Bacillati</taxon>
        <taxon>Actinomycetota</taxon>
        <taxon>Coriobacteriia</taxon>
        <taxon>Coriobacteriales</taxon>
        <taxon>Atopobiaceae</taxon>
        <taxon>Tractidigestivibacter</taxon>
    </lineage>
</organism>
<evidence type="ECO:0000256" key="4">
    <source>
        <dbReference type="ARBA" id="ARBA00023004"/>
    </source>
</evidence>
<gene>
    <name evidence="7" type="ORF">NVS32_01430</name>
</gene>
<keyword evidence="8" id="KW-1185">Reference proteome</keyword>
<feature type="domain" description="2Fe-2S ferredoxin-type" evidence="6">
    <location>
        <begin position="7"/>
        <end position="83"/>
    </location>
</feature>
<reference evidence="7 8" key="1">
    <citation type="submission" date="2022-08" db="EMBL/GenBank/DDBJ databases">
        <title>Tractidigestivibacter montrealensis type strain KD21.</title>
        <authorList>
            <person name="Diop K."/>
            <person name="Richard C."/>
            <person name="Routy B."/>
        </authorList>
    </citation>
    <scope>NUCLEOTIDE SEQUENCE [LARGE SCALE GENOMIC DNA]</scope>
    <source>
        <strain evidence="7 8">KD21</strain>
    </source>
</reference>
<evidence type="ECO:0000259" key="6">
    <source>
        <dbReference type="PROSITE" id="PS51085"/>
    </source>
</evidence>
<dbReference type="InterPro" id="IPR036884">
    <property type="entry name" value="2Fe-2S-bd_dom_sf"/>
</dbReference>
<dbReference type="SUPFAM" id="SSF47741">
    <property type="entry name" value="CO dehydrogenase ISP C-domain like"/>
    <property type="match status" value="1"/>
</dbReference>